<proteinExistence type="predicted"/>
<evidence type="ECO:0000259" key="2">
    <source>
        <dbReference type="Pfam" id="PF13966"/>
    </source>
</evidence>
<feature type="domain" description="RNase H type-1" evidence="1">
    <location>
        <begin position="323"/>
        <end position="376"/>
    </location>
</feature>
<dbReference type="Pfam" id="PF13966">
    <property type="entry name" value="zf-RVT"/>
    <property type="match status" value="1"/>
</dbReference>
<protein>
    <recommendedName>
        <fullName evidence="5">Reverse transcriptase zinc-binding domain-containing protein</fullName>
    </recommendedName>
</protein>
<feature type="domain" description="Reverse transcriptase zinc-binding" evidence="2">
    <location>
        <begin position="223"/>
        <end position="285"/>
    </location>
</feature>
<evidence type="ECO:0000259" key="1">
    <source>
        <dbReference type="Pfam" id="PF13456"/>
    </source>
</evidence>
<name>A0ABR2SGY4_9ROSI</name>
<dbReference type="Proteomes" id="UP001396334">
    <property type="component" value="Unassembled WGS sequence"/>
</dbReference>
<dbReference type="InterPro" id="IPR002156">
    <property type="entry name" value="RNaseH_domain"/>
</dbReference>
<evidence type="ECO:0008006" key="5">
    <source>
        <dbReference type="Google" id="ProtNLM"/>
    </source>
</evidence>
<organism evidence="3 4">
    <name type="scientific">Hibiscus sabdariffa</name>
    <name type="common">roselle</name>
    <dbReference type="NCBI Taxonomy" id="183260"/>
    <lineage>
        <taxon>Eukaryota</taxon>
        <taxon>Viridiplantae</taxon>
        <taxon>Streptophyta</taxon>
        <taxon>Embryophyta</taxon>
        <taxon>Tracheophyta</taxon>
        <taxon>Spermatophyta</taxon>
        <taxon>Magnoliopsida</taxon>
        <taxon>eudicotyledons</taxon>
        <taxon>Gunneridae</taxon>
        <taxon>Pentapetalae</taxon>
        <taxon>rosids</taxon>
        <taxon>malvids</taxon>
        <taxon>Malvales</taxon>
        <taxon>Malvaceae</taxon>
        <taxon>Malvoideae</taxon>
        <taxon>Hibiscus</taxon>
    </lineage>
</organism>
<dbReference type="CDD" id="cd06222">
    <property type="entry name" value="RNase_H_like"/>
    <property type="match status" value="1"/>
</dbReference>
<dbReference type="InterPro" id="IPR044730">
    <property type="entry name" value="RNase_H-like_dom_plant"/>
</dbReference>
<gene>
    <name evidence="3" type="ORF">V6N11_004610</name>
</gene>
<dbReference type="InterPro" id="IPR026960">
    <property type="entry name" value="RVT-Znf"/>
</dbReference>
<keyword evidence="4" id="KW-1185">Reference proteome</keyword>
<reference evidence="3 4" key="1">
    <citation type="journal article" date="2024" name="G3 (Bethesda)">
        <title>Genome assembly of Hibiscus sabdariffa L. provides insights into metabolisms of medicinal natural products.</title>
        <authorList>
            <person name="Kim T."/>
        </authorList>
    </citation>
    <scope>NUCLEOTIDE SEQUENCE [LARGE SCALE GENOMIC DNA]</scope>
    <source>
        <strain evidence="3">TK-2024</strain>
        <tissue evidence="3">Old leaves</tissue>
    </source>
</reference>
<accession>A0ABR2SGY4</accession>
<dbReference type="EMBL" id="JBBPBN010000015">
    <property type="protein sequence ID" value="KAK9024448.1"/>
    <property type="molecule type" value="Genomic_DNA"/>
</dbReference>
<evidence type="ECO:0000313" key="3">
    <source>
        <dbReference type="EMBL" id="KAK9024448.1"/>
    </source>
</evidence>
<sequence>MRSTSKDAPIETLMVMAQTPVSIAAPNARSDPSMSAPITVPPIAMSPNATTSDILSVSKVSATLSVAGKKHSPQVTKLSSSKGSLVIHKTLQVPKANASSTPYHSSSSYISSQRSALPKSQVALDKSRHSAIVLFENSDPNLTPPRILPPPIKTSPHKTKNLLWIDHNGIPPPKHPPDPASKITVISDDSSSRGMVDLDTSELVSDVDMGGERDSTWDASHLTWKHIWNLHVSQRLRLFTWLTYRQRLMTNLERCRRSIGNNPLCPCCHELDEPVLHTLRDCRHSFAWARYYADASTLLPTSTSSNNDDIQWLIIALDDPCLNVDGGVSPSTGFGYIGGLMRDQEGGWLFGFHKSIGIVSPLYIELWAIVTGLQLA</sequence>
<dbReference type="Pfam" id="PF13456">
    <property type="entry name" value="RVT_3"/>
    <property type="match status" value="1"/>
</dbReference>
<comment type="caution">
    <text evidence="3">The sequence shown here is derived from an EMBL/GenBank/DDBJ whole genome shotgun (WGS) entry which is preliminary data.</text>
</comment>
<evidence type="ECO:0000313" key="4">
    <source>
        <dbReference type="Proteomes" id="UP001396334"/>
    </source>
</evidence>